<dbReference type="SUPFAM" id="SSF51430">
    <property type="entry name" value="NAD(P)-linked oxidoreductase"/>
    <property type="match status" value="1"/>
</dbReference>
<dbReference type="PANTHER" id="PTHR43827">
    <property type="entry name" value="2,5-DIKETO-D-GLUCONIC ACID REDUCTASE"/>
    <property type="match status" value="1"/>
</dbReference>
<dbReference type="PRINTS" id="PR00069">
    <property type="entry name" value="ALDKETRDTASE"/>
</dbReference>
<dbReference type="GeneID" id="117659360"/>
<organism evidence="3 4">
    <name type="scientific">Pantherophis guttatus</name>
    <name type="common">Corn snake</name>
    <name type="synonym">Elaphe guttata</name>
    <dbReference type="NCBI Taxonomy" id="94885"/>
    <lineage>
        <taxon>Eukaryota</taxon>
        <taxon>Metazoa</taxon>
        <taxon>Chordata</taxon>
        <taxon>Craniata</taxon>
        <taxon>Vertebrata</taxon>
        <taxon>Euteleostomi</taxon>
        <taxon>Lepidosauria</taxon>
        <taxon>Squamata</taxon>
        <taxon>Bifurcata</taxon>
        <taxon>Unidentata</taxon>
        <taxon>Episquamata</taxon>
        <taxon>Toxicofera</taxon>
        <taxon>Serpentes</taxon>
        <taxon>Colubroidea</taxon>
        <taxon>Colubridae</taxon>
        <taxon>Colubrinae</taxon>
        <taxon>Pantherophis</taxon>
    </lineage>
</organism>
<feature type="domain" description="NADP-dependent oxidoreductase" evidence="2">
    <location>
        <begin position="29"/>
        <end position="285"/>
    </location>
</feature>
<dbReference type="RefSeq" id="XP_060548508.1">
    <property type="nucleotide sequence ID" value="XM_060692525.1"/>
</dbReference>
<dbReference type="Gene3D" id="3.20.20.100">
    <property type="entry name" value="NADP-dependent oxidoreductase domain"/>
    <property type="match status" value="1"/>
</dbReference>
<dbReference type="InterPro" id="IPR036812">
    <property type="entry name" value="NAD(P)_OxRdtase_dom_sf"/>
</dbReference>
<dbReference type="InterPro" id="IPR018170">
    <property type="entry name" value="Aldo/ket_reductase_CS"/>
</dbReference>
<gene>
    <name evidence="4" type="primary">LOC117659360</name>
</gene>
<evidence type="ECO:0000313" key="3">
    <source>
        <dbReference type="Proteomes" id="UP001652622"/>
    </source>
</evidence>
<dbReference type="Pfam" id="PF00248">
    <property type="entry name" value="Aldo_ket_red"/>
    <property type="match status" value="1"/>
</dbReference>
<sequence length="299" mass="33318">MQPTEPALPGSWVPERTVWLNTGAPMPLLGLGTFRLKGDEAVRASLDAALANGYRLVDTAAVYSNEAALGRALKDLLPRHRLTRSDVFLTSKLSPRDHGEEAAYTACLRSLQDLDCGYLDLYLIHWPGTQGRPQDDTGNPERRLRSWRALEKLHEAGKLRAIGVSNYTVRHLQELLAGCKVPPAVLQVECHPELAQTELLEFCTRNGIHLQAYSSLGTGPLVEHAVVRAVAQRQGRTPAQVLLRWALHRGVSVIPKSVSPRRVAENGQLWSWDLSQADMEELRRLDCGKRYCWDPTRVA</sequence>
<evidence type="ECO:0000313" key="4">
    <source>
        <dbReference type="RefSeq" id="XP_060548508.1"/>
    </source>
</evidence>
<dbReference type="PIRSF" id="PIRSF000097">
    <property type="entry name" value="AKR"/>
    <property type="match status" value="1"/>
</dbReference>
<dbReference type="PANTHER" id="PTHR43827:SF11">
    <property type="entry name" value="GLYOXAL REDUCTASE-LIKE"/>
    <property type="match status" value="1"/>
</dbReference>
<dbReference type="InterPro" id="IPR023210">
    <property type="entry name" value="NADP_OxRdtase_dom"/>
</dbReference>
<reference evidence="4" key="1">
    <citation type="submission" date="2025-08" db="UniProtKB">
        <authorList>
            <consortium name="RefSeq"/>
        </authorList>
    </citation>
    <scope>IDENTIFICATION</scope>
    <source>
        <tissue evidence="4">Blood</tissue>
    </source>
</reference>
<comment type="similarity">
    <text evidence="1">Belongs to the aldo/keto reductase family.</text>
</comment>
<name>A0ABM3ZJI3_PANGU</name>
<dbReference type="InterPro" id="IPR020471">
    <property type="entry name" value="AKR"/>
</dbReference>
<evidence type="ECO:0000256" key="1">
    <source>
        <dbReference type="ARBA" id="ARBA00007905"/>
    </source>
</evidence>
<proteinExistence type="inferred from homology"/>
<evidence type="ECO:0000259" key="2">
    <source>
        <dbReference type="Pfam" id="PF00248"/>
    </source>
</evidence>
<keyword evidence="3" id="KW-1185">Reference proteome</keyword>
<dbReference type="PROSITE" id="PS00798">
    <property type="entry name" value="ALDOKETO_REDUCTASE_1"/>
    <property type="match status" value="1"/>
</dbReference>
<accession>A0ABM3ZJI3</accession>
<dbReference type="Proteomes" id="UP001652622">
    <property type="component" value="Unplaced"/>
</dbReference>
<protein>
    <submittedName>
        <fullName evidence="4">Glyoxal reductase-like isoform X2</fullName>
    </submittedName>
</protein>
<dbReference type="CDD" id="cd19136">
    <property type="entry name" value="AKR_DrGR-like"/>
    <property type="match status" value="1"/>
</dbReference>